<proteinExistence type="predicted"/>
<evidence type="ECO:0008006" key="3">
    <source>
        <dbReference type="Google" id="ProtNLM"/>
    </source>
</evidence>
<dbReference type="AlphaFoldDB" id="A0A517WXX8"/>
<dbReference type="OrthoDB" id="2862789at2"/>
<evidence type="ECO:0000313" key="1">
    <source>
        <dbReference type="EMBL" id="QDU10111.1"/>
    </source>
</evidence>
<dbReference type="EMBL" id="CP037422">
    <property type="protein sequence ID" value="QDU10111.1"/>
    <property type="molecule type" value="Genomic_DNA"/>
</dbReference>
<sequence>MPLTTVINESFDRSFTLYRDLIESIEESTLSSKLARLPSNTLGLQLWCVIGARESFSKAIKANQWSGFSCSLENTDNKVSVAEALHRSESAVSEALETISEFSDVQNRLVIDLLEHEAAHHGQLIRYLYGLKLTIPASWKSKYAL</sequence>
<dbReference type="Gene3D" id="1.20.120.450">
    <property type="entry name" value="dinb family like domain"/>
    <property type="match status" value="1"/>
</dbReference>
<gene>
    <name evidence="1" type="ORF">V202x_35100</name>
</gene>
<dbReference type="SUPFAM" id="SSF109854">
    <property type="entry name" value="DinB/YfiT-like putative metalloenzymes"/>
    <property type="match status" value="1"/>
</dbReference>
<evidence type="ECO:0000313" key="2">
    <source>
        <dbReference type="Proteomes" id="UP000318384"/>
    </source>
</evidence>
<accession>A0A517WXX8</accession>
<name>A0A517WXX8_9PLAN</name>
<dbReference type="InterPro" id="IPR034660">
    <property type="entry name" value="DinB/YfiT-like"/>
</dbReference>
<dbReference type="RefSeq" id="WP_145177436.1">
    <property type="nucleotide sequence ID" value="NZ_CP037422.1"/>
</dbReference>
<reference evidence="1 2" key="1">
    <citation type="submission" date="2019-03" db="EMBL/GenBank/DDBJ databases">
        <title>Deep-cultivation of Planctomycetes and their phenomic and genomic characterization uncovers novel biology.</title>
        <authorList>
            <person name="Wiegand S."/>
            <person name="Jogler M."/>
            <person name="Boedeker C."/>
            <person name="Pinto D."/>
            <person name="Vollmers J."/>
            <person name="Rivas-Marin E."/>
            <person name="Kohn T."/>
            <person name="Peeters S.H."/>
            <person name="Heuer A."/>
            <person name="Rast P."/>
            <person name="Oberbeckmann S."/>
            <person name="Bunk B."/>
            <person name="Jeske O."/>
            <person name="Meyerdierks A."/>
            <person name="Storesund J.E."/>
            <person name="Kallscheuer N."/>
            <person name="Luecker S."/>
            <person name="Lage O.M."/>
            <person name="Pohl T."/>
            <person name="Merkel B.J."/>
            <person name="Hornburger P."/>
            <person name="Mueller R.-W."/>
            <person name="Bruemmer F."/>
            <person name="Labrenz M."/>
            <person name="Spormann A.M."/>
            <person name="Op den Camp H."/>
            <person name="Overmann J."/>
            <person name="Amann R."/>
            <person name="Jetten M.S.M."/>
            <person name="Mascher T."/>
            <person name="Medema M.H."/>
            <person name="Devos D.P."/>
            <person name="Kaster A.-K."/>
            <person name="Ovreas L."/>
            <person name="Rohde M."/>
            <person name="Galperin M.Y."/>
            <person name="Jogler C."/>
        </authorList>
    </citation>
    <scope>NUCLEOTIDE SEQUENCE [LARGE SCALE GENOMIC DNA]</scope>
    <source>
        <strain evidence="1 2">V202</strain>
    </source>
</reference>
<keyword evidence="2" id="KW-1185">Reference proteome</keyword>
<protein>
    <recommendedName>
        <fullName evidence="3">DinB family protein</fullName>
    </recommendedName>
</protein>
<organism evidence="1 2">
    <name type="scientific">Gimesia aquarii</name>
    <dbReference type="NCBI Taxonomy" id="2527964"/>
    <lineage>
        <taxon>Bacteria</taxon>
        <taxon>Pseudomonadati</taxon>
        <taxon>Planctomycetota</taxon>
        <taxon>Planctomycetia</taxon>
        <taxon>Planctomycetales</taxon>
        <taxon>Planctomycetaceae</taxon>
        <taxon>Gimesia</taxon>
    </lineage>
</organism>
<dbReference type="Proteomes" id="UP000318384">
    <property type="component" value="Chromosome"/>
</dbReference>